<feature type="region of interest" description="Disordered" evidence="1">
    <location>
        <begin position="37"/>
        <end position="83"/>
    </location>
</feature>
<evidence type="ECO:0000313" key="3">
    <source>
        <dbReference type="Proteomes" id="UP000629911"/>
    </source>
</evidence>
<sequence length="83" mass="8553">MRFTAAPGSCGLRRPVRLAYGGPVRPADGGRFVRLTAAPGSLGPRRPVHPALKGSARPARADPRAYGDANPRASGDADPPKPA</sequence>
<protein>
    <submittedName>
        <fullName evidence="2">Uncharacterized protein</fullName>
    </submittedName>
</protein>
<organism evidence="2 3">
    <name type="scientific">Streptomyces variabilis</name>
    <dbReference type="NCBI Taxonomy" id="67372"/>
    <lineage>
        <taxon>Bacteria</taxon>
        <taxon>Bacillati</taxon>
        <taxon>Actinomycetota</taxon>
        <taxon>Actinomycetes</taxon>
        <taxon>Kitasatosporales</taxon>
        <taxon>Streptomycetaceae</taxon>
        <taxon>Streptomyces</taxon>
        <taxon>Streptomyces griseoincarnatus group</taxon>
    </lineage>
</organism>
<accession>A0ABQ2TWQ5</accession>
<name>A0ABQ2TWQ5_9ACTN</name>
<dbReference type="Proteomes" id="UP000629911">
    <property type="component" value="Unassembled WGS sequence"/>
</dbReference>
<gene>
    <name evidence="2" type="ORF">GCM10010287_17550</name>
</gene>
<evidence type="ECO:0000313" key="2">
    <source>
        <dbReference type="EMBL" id="GGT44916.1"/>
    </source>
</evidence>
<dbReference type="EMBL" id="BMTZ01000004">
    <property type="protein sequence ID" value="GGT44916.1"/>
    <property type="molecule type" value="Genomic_DNA"/>
</dbReference>
<comment type="caution">
    <text evidence="2">The sequence shown here is derived from an EMBL/GenBank/DDBJ whole genome shotgun (WGS) entry which is preliminary data.</text>
</comment>
<evidence type="ECO:0000256" key="1">
    <source>
        <dbReference type="SAM" id="MobiDB-lite"/>
    </source>
</evidence>
<reference evidence="3" key="1">
    <citation type="journal article" date="2019" name="Int. J. Syst. Evol. Microbiol.">
        <title>The Global Catalogue of Microorganisms (GCM) 10K type strain sequencing project: providing services to taxonomists for standard genome sequencing and annotation.</title>
        <authorList>
            <consortium name="The Broad Institute Genomics Platform"/>
            <consortium name="The Broad Institute Genome Sequencing Center for Infectious Disease"/>
            <person name="Wu L."/>
            <person name="Ma J."/>
        </authorList>
    </citation>
    <scope>NUCLEOTIDE SEQUENCE [LARGE SCALE GENOMIC DNA]</scope>
    <source>
        <strain evidence="3">JCM 4422</strain>
    </source>
</reference>
<proteinExistence type="predicted"/>
<keyword evidence="3" id="KW-1185">Reference proteome</keyword>